<evidence type="ECO:0000313" key="1">
    <source>
        <dbReference type="EMBL" id="KKK80677.1"/>
    </source>
</evidence>
<proteinExistence type="predicted"/>
<reference evidence="1" key="1">
    <citation type="journal article" date="2015" name="Nature">
        <title>Complex archaea that bridge the gap between prokaryotes and eukaryotes.</title>
        <authorList>
            <person name="Spang A."/>
            <person name="Saw J.H."/>
            <person name="Jorgensen S.L."/>
            <person name="Zaremba-Niedzwiedzka K."/>
            <person name="Martijn J."/>
            <person name="Lind A.E."/>
            <person name="van Eijk R."/>
            <person name="Schleper C."/>
            <person name="Guy L."/>
            <person name="Ettema T.J."/>
        </authorList>
    </citation>
    <scope>NUCLEOTIDE SEQUENCE</scope>
</reference>
<protein>
    <submittedName>
        <fullName evidence="1">Uncharacterized protein</fullName>
    </submittedName>
</protein>
<comment type="caution">
    <text evidence="1">The sequence shown here is derived from an EMBL/GenBank/DDBJ whole genome shotgun (WGS) entry which is preliminary data.</text>
</comment>
<organism evidence="1">
    <name type="scientific">marine sediment metagenome</name>
    <dbReference type="NCBI Taxonomy" id="412755"/>
    <lineage>
        <taxon>unclassified sequences</taxon>
        <taxon>metagenomes</taxon>
        <taxon>ecological metagenomes</taxon>
    </lineage>
</organism>
<feature type="non-terminal residue" evidence="1">
    <location>
        <position position="404"/>
    </location>
</feature>
<feature type="non-terminal residue" evidence="1">
    <location>
        <position position="1"/>
    </location>
</feature>
<dbReference type="AlphaFoldDB" id="A0A0F8YGZ7"/>
<accession>A0A0F8YGZ7</accession>
<sequence length="404" mass="44702">DVSIQMYSSTLPLCNFGSKSASDREIFWYDFKSCNPDAKGIQTYKFTLRDNDGLLRYLKNSAYKSHFVTEDNFITFKIDGTSGYAIRKINDDYNIVMTTSETFLDFRHSIGGLNKFQKQLNITIIQTNFSSIDHFDLLIPEIILDSDVFVTVSDIAFNLSKDERITMFNSLILTKFSNPQSTKITGRITFNKKILIERSVSSVAGLDTVRSINFVINNISGVSGTNNLTYEIKEDGIGSINISNWMTQIITNNTENAEYGVASKIITSTFSNSEFTNITSIVVNKAVLSETLIDISNRLEADAESTVTCLIDSNTTSPIYRRTILSSTDVASTGLSYIDEEKIGSETYHFNCSNTLGATISSNATFISMDTKNLIGDVINSNFTSNTASGLAGTTLDFVAGKHE</sequence>
<gene>
    <name evidence="1" type="ORF">LCGC14_2821100</name>
</gene>
<name>A0A0F8YGZ7_9ZZZZ</name>
<dbReference type="EMBL" id="LAZR01053469">
    <property type="protein sequence ID" value="KKK80677.1"/>
    <property type="molecule type" value="Genomic_DNA"/>
</dbReference>